<reference evidence="3 4" key="1">
    <citation type="submission" date="2016-10" db="EMBL/GenBank/DDBJ databases">
        <authorList>
            <person name="de Groot N.N."/>
        </authorList>
    </citation>
    <scope>NUCLEOTIDE SEQUENCE [LARGE SCALE GENOMIC DNA]</scope>
    <source>
        <strain evidence="3 4">DSM 12271</strain>
    </source>
</reference>
<dbReference type="CDD" id="cd14360">
    <property type="entry name" value="UBA_NAC_like_bac"/>
    <property type="match status" value="1"/>
</dbReference>
<keyword evidence="1" id="KW-0472">Membrane</keyword>
<dbReference type="OrthoDB" id="129626at2"/>
<dbReference type="EMBL" id="FOKI01000002">
    <property type="protein sequence ID" value="SFA75852.1"/>
    <property type="molecule type" value="Genomic_DNA"/>
</dbReference>
<keyword evidence="1" id="KW-1133">Transmembrane helix</keyword>
<dbReference type="RefSeq" id="WP_090038198.1">
    <property type="nucleotide sequence ID" value="NZ_FOKI01000002.1"/>
</dbReference>
<proteinExistence type="predicted"/>
<dbReference type="InterPro" id="IPR025642">
    <property type="entry name" value="DUF4342"/>
</dbReference>
<evidence type="ECO:0000313" key="3">
    <source>
        <dbReference type="EMBL" id="SFA75852.1"/>
    </source>
</evidence>
<dbReference type="SUPFAM" id="SSF46934">
    <property type="entry name" value="UBA-like"/>
    <property type="match status" value="1"/>
</dbReference>
<protein>
    <recommendedName>
        <fullName evidence="2">DUF4342 domain-containing protein</fullName>
    </recommendedName>
</protein>
<sequence length="188" mass="21020">MNESYLEKLDLIRERVGVSYKEAKEALEICSGDVVEAIIYLEDKKIENPSPVFTTLEGFKKWLMELIGKGNINRIKIKKEDKVLVNVPVNAGVAVGFIAVIWTPIMLASVATAVVARLTIEITKADGSVEIVNTVIKNSVQDVGNKLGYFANNLKDKVKNRNSNEEIIIDDEPIYKYSVTFDDLNDKK</sequence>
<dbReference type="InterPro" id="IPR009060">
    <property type="entry name" value="UBA-like_sf"/>
</dbReference>
<dbReference type="Proteomes" id="UP000198619">
    <property type="component" value="Unassembled WGS sequence"/>
</dbReference>
<accession>A0A1I0VHR2</accession>
<feature type="domain" description="DUF4342" evidence="2">
    <location>
        <begin position="57"/>
        <end position="124"/>
    </location>
</feature>
<dbReference type="STRING" id="84698.SAMN04488528_100280"/>
<dbReference type="Gene3D" id="1.10.8.10">
    <property type="entry name" value="DNA helicase RuvA subunit, C-terminal domain"/>
    <property type="match status" value="1"/>
</dbReference>
<evidence type="ECO:0000313" key="4">
    <source>
        <dbReference type="Proteomes" id="UP000198619"/>
    </source>
</evidence>
<evidence type="ECO:0000256" key="1">
    <source>
        <dbReference type="SAM" id="Phobius"/>
    </source>
</evidence>
<evidence type="ECO:0000259" key="2">
    <source>
        <dbReference type="Pfam" id="PF14242"/>
    </source>
</evidence>
<feature type="transmembrane region" description="Helical" evidence="1">
    <location>
        <begin position="83"/>
        <end position="102"/>
    </location>
</feature>
<organism evidence="3 4">
    <name type="scientific">Clostridium frigidicarnis</name>
    <dbReference type="NCBI Taxonomy" id="84698"/>
    <lineage>
        <taxon>Bacteria</taxon>
        <taxon>Bacillati</taxon>
        <taxon>Bacillota</taxon>
        <taxon>Clostridia</taxon>
        <taxon>Eubacteriales</taxon>
        <taxon>Clostridiaceae</taxon>
        <taxon>Clostridium</taxon>
    </lineage>
</organism>
<name>A0A1I0VHR2_9CLOT</name>
<dbReference type="Pfam" id="PF14242">
    <property type="entry name" value="DUF4342"/>
    <property type="match status" value="1"/>
</dbReference>
<gene>
    <name evidence="3" type="ORF">SAMN04488528_100280</name>
</gene>
<keyword evidence="4" id="KW-1185">Reference proteome</keyword>
<dbReference type="AlphaFoldDB" id="A0A1I0VHR2"/>
<keyword evidence="1" id="KW-0812">Transmembrane</keyword>